<dbReference type="PANTHER" id="PTHR21451:SF19">
    <property type="entry name" value="ACTIVATED IN BLOCKED UNFOLDED PROTEIN RESPONSE"/>
    <property type="match status" value="1"/>
</dbReference>
<gene>
    <name evidence="7" type="ORF">Llon_1814</name>
</gene>
<sequence length="232" mass="26268">MIEIIASAAIIIIIFGLVQFFKQAKIKRWRGMLHLDQHQLAYEGLYRDVDGFALSKSTRQLNDAIEYLYGEIDFVSFIALLSLAKPNSETVFYDLGSGTGKAVIACAMVFKVKKSFGIELFATLHQAALMQKERLRKKPAYSSIADRIHFIHDNFLQADFTGANMIFINASAFIGETWKALSQKLAKTQPGTIIIITSKMLPAPQFRLTRKTYVKMSWGIVSAYIYQRRLLV</sequence>
<dbReference type="EC" id="2.1.1.360" evidence="1"/>
<organism evidence="7 8">
    <name type="scientific">Legionella londiniensis</name>
    <dbReference type="NCBI Taxonomy" id="45068"/>
    <lineage>
        <taxon>Bacteria</taxon>
        <taxon>Pseudomonadati</taxon>
        <taxon>Pseudomonadota</taxon>
        <taxon>Gammaproteobacteria</taxon>
        <taxon>Legionellales</taxon>
        <taxon>Legionellaceae</taxon>
        <taxon>Legionella</taxon>
    </lineage>
</organism>
<dbReference type="Pfam" id="PF08123">
    <property type="entry name" value="DOT1"/>
    <property type="match status" value="1"/>
</dbReference>
<reference evidence="7 8" key="1">
    <citation type="submission" date="2015-11" db="EMBL/GenBank/DDBJ databases">
        <title>Genomic analysis of 38 Legionella species identifies large and diverse effector repertoires.</title>
        <authorList>
            <person name="Burstein D."/>
            <person name="Amaro F."/>
            <person name="Zusman T."/>
            <person name="Lifshitz Z."/>
            <person name="Cohen O."/>
            <person name="Gilbert J.A."/>
            <person name="Pupko T."/>
            <person name="Shuman H.A."/>
            <person name="Segal G."/>
        </authorList>
    </citation>
    <scope>NUCLEOTIDE SEQUENCE [LARGE SCALE GENOMIC DNA]</scope>
    <source>
        <strain evidence="7 8">ATCC 49505</strain>
    </source>
</reference>
<dbReference type="Gene3D" id="3.40.50.150">
    <property type="entry name" value="Vaccinia Virus protein VP39"/>
    <property type="match status" value="1"/>
</dbReference>
<dbReference type="Proteomes" id="UP000054997">
    <property type="component" value="Unassembled WGS sequence"/>
</dbReference>
<evidence type="ECO:0000256" key="1">
    <source>
        <dbReference type="ARBA" id="ARBA00012190"/>
    </source>
</evidence>
<comment type="catalytic activity">
    <reaction evidence="5">
        <text>L-lysyl(79)-[histone H3] + 3 S-adenosyl-L-methionine = N(6),N(6),N(6)-trimethyl-L-lysyl(79)-[histone H3] + 3 S-adenosyl-L-homocysteine + 3 H(+)</text>
        <dbReference type="Rhea" id="RHEA:60328"/>
        <dbReference type="Rhea" id="RHEA-COMP:15549"/>
        <dbReference type="Rhea" id="RHEA-COMP:15552"/>
        <dbReference type="ChEBI" id="CHEBI:15378"/>
        <dbReference type="ChEBI" id="CHEBI:29969"/>
        <dbReference type="ChEBI" id="CHEBI:57856"/>
        <dbReference type="ChEBI" id="CHEBI:59789"/>
        <dbReference type="ChEBI" id="CHEBI:61961"/>
        <dbReference type="EC" id="2.1.1.360"/>
    </reaction>
</comment>
<dbReference type="OrthoDB" id="5642812at2"/>
<evidence type="ECO:0000259" key="6">
    <source>
        <dbReference type="PROSITE" id="PS51569"/>
    </source>
</evidence>
<proteinExistence type="predicted"/>
<dbReference type="PATRIC" id="fig|45068.5.peg.1974"/>
<evidence type="ECO:0000313" key="7">
    <source>
        <dbReference type="EMBL" id="KTD20193.1"/>
    </source>
</evidence>
<accession>A0A0W0VJA5</accession>
<feature type="domain" description="DOT1" evidence="6">
    <location>
        <begin position="1"/>
        <end position="232"/>
    </location>
</feature>
<dbReference type="EMBL" id="LNYK01000030">
    <property type="protein sequence ID" value="KTD20193.1"/>
    <property type="molecule type" value="Genomic_DNA"/>
</dbReference>
<dbReference type="GO" id="GO:0051726">
    <property type="term" value="P:regulation of cell cycle"/>
    <property type="evidence" value="ECO:0007669"/>
    <property type="project" value="InterPro"/>
</dbReference>
<keyword evidence="8" id="KW-1185">Reference proteome</keyword>
<dbReference type="RefSeq" id="WP_065238313.1">
    <property type="nucleotide sequence ID" value="NZ_CAAAHZ010000009.1"/>
</dbReference>
<dbReference type="SUPFAM" id="SSF53335">
    <property type="entry name" value="S-adenosyl-L-methionine-dependent methyltransferases"/>
    <property type="match status" value="1"/>
</dbReference>
<dbReference type="AlphaFoldDB" id="A0A0W0VJA5"/>
<evidence type="ECO:0000256" key="3">
    <source>
        <dbReference type="ARBA" id="ARBA00022853"/>
    </source>
</evidence>
<evidence type="ECO:0000256" key="2">
    <source>
        <dbReference type="ARBA" id="ARBA00020987"/>
    </source>
</evidence>
<dbReference type="PANTHER" id="PTHR21451">
    <property type="entry name" value="HISTONE H3 METHYLTRANSFERASE"/>
    <property type="match status" value="1"/>
</dbReference>
<evidence type="ECO:0000256" key="4">
    <source>
        <dbReference type="ARBA" id="ARBA00029821"/>
    </source>
</evidence>
<keyword evidence="3" id="KW-0156">Chromatin regulator</keyword>
<name>A0A0W0VJA5_9GAMM</name>
<comment type="caution">
    <text evidence="7">The sequence shown here is derived from an EMBL/GenBank/DDBJ whole genome shotgun (WGS) entry which is preliminary data.</text>
</comment>
<dbReference type="InterPro" id="IPR029063">
    <property type="entry name" value="SAM-dependent_MTases_sf"/>
</dbReference>
<dbReference type="STRING" id="45068.Llon_1814"/>
<evidence type="ECO:0000256" key="5">
    <source>
        <dbReference type="ARBA" id="ARBA00047770"/>
    </source>
</evidence>
<dbReference type="InterPro" id="IPR025789">
    <property type="entry name" value="DOT1_dom"/>
</dbReference>
<dbReference type="PROSITE" id="PS51569">
    <property type="entry name" value="DOT1"/>
    <property type="match status" value="1"/>
</dbReference>
<dbReference type="GO" id="GO:0140956">
    <property type="term" value="F:histone H3K79 trimethyltransferase activity"/>
    <property type="evidence" value="ECO:0007669"/>
    <property type="project" value="UniProtKB-EC"/>
</dbReference>
<dbReference type="InterPro" id="IPR030445">
    <property type="entry name" value="H3-K79_meTrfase"/>
</dbReference>
<evidence type="ECO:0000313" key="8">
    <source>
        <dbReference type="Proteomes" id="UP000054997"/>
    </source>
</evidence>
<protein>
    <recommendedName>
        <fullName evidence="2">Histone-lysine N-methyltransferase, H3 lysine-79 specific</fullName>
        <ecNumber evidence="1">2.1.1.360</ecNumber>
    </recommendedName>
    <alternativeName>
        <fullName evidence="4">Histone H3-K79 methyltransferase</fullName>
    </alternativeName>
</protein>